<organism evidence="2 3">
    <name type="scientific">Kitasatospora acidiphila</name>
    <dbReference type="NCBI Taxonomy" id="2567942"/>
    <lineage>
        <taxon>Bacteria</taxon>
        <taxon>Bacillati</taxon>
        <taxon>Actinomycetota</taxon>
        <taxon>Actinomycetes</taxon>
        <taxon>Kitasatosporales</taxon>
        <taxon>Streptomycetaceae</taxon>
        <taxon>Kitasatospora</taxon>
    </lineage>
</organism>
<evidence type="ECO:0000256" key="1">
    <source>
        <dbReference type="SAM" id="MobiDB-lite"/>
    </source>
</evidence>
<protein>
    <recommendedName>
        <fullName evidence="4">Excalibur calcium-binding domain-containing protein</fullName>
    </recommendedName>
</protein>
<dbReference type="OrthoDB" id="601499at2"/>
<keyword evidence="3" id="KW-1185">Reference proteome</keyword>
<sequence length="157" mass="16249">MTVRPSRRRWRPGRTSAGLGTGVAGLALALTLATPNASSRPVPPTGGTAATQQRRPDPHIMDFAQSPAAHPMAPQSKRTDETAVAPDADGCDHHYGALNICAPAAFPPGVGAAQGARCTWLLQHGYRDLAVHGRDDLGLDTNHDGMGCDPGDAGGSR</sequence>
<dbReference type="RefSeq" id="WP_141637113.1">
    <property type="nucleotide sequence ID" value="NZ_VIGB01000003.1"/>
</dbReference>
<dbReference type="AlphaFoldDB" id="A0A540WCM4"/>
<name>A0A540WCM4_9ACTN</name>
<dbReference type="EMBL" id="VIGB01000003">
    <property type="protein sequence ID" value="TQF06702.1"/>
    <property type="molecule type" value="Genomic_DNA"/>
</dbReference>
<reference evidence="2 3" key="1">
    <citation type="submission" date="2019-06" db="EMBL/GenBank/DDBJ databases">
        <title>Description of Kitasatospora acidophila sp. nov. isolated from pine grove soil, and reclassification of Streptomyces novaecaesareae to Kitasatospora novaeceasareae comb. nov.</title>
        <authorList>
            <person name="Kim M.J."/>
        </authorList>
    </citation>
    <scope>NUCLEOTIDE SEQUENCE [LARGE SCALE GENOMIC DNA]</scope>
    <source>
        <strain evidence="2 3">MMS16-CNU292</strain>
    </source>
</reference>
<evidence type="ECO:0000313" key="3">
    <source>
        <dbReference type="Proteomes" id="UP000319103"/>
    </source>
</evidence>
<evidence type="ECO:0000313" key="2">
    <source>
        <dbReference type="EMBL" id="TQF06702.1"/>
    </source>
</evidence>
<feature type="region of interest" description="Disordered" evidence="1">
    <location>
        <begin position="34"/>
        <end position="59"/>
    </location>
</feature>
<feature type="compositionally biased region" description="Basic residues" evidence="1">
    <location>
        <begin position="1"/>
        <end position="12"/>
    </location>
</feature>
<gene>
    <name evidence="2" type="ORF">E6W39_36585</name>
</gene>
<accession>A0A540WCM4</accession>
<comment type="caution">
    <text evidence="2">The sequence shown here is derived from an EMBL/GenBank/DDBJ whole genome shotgun (WGS) entry which is preliminary data.</text>
</comment>
<proteinExistence type="predicted"/>
<evidence type="ECO:0008006" key="4">
    <source>
        <dbReference type="Google" id="ProtNLM"/>
    </source>
</evidence>
<feature type="region of interest" description="Disordered" evidence="1">
    <location>
        <begin position="1"/>
        <end position="20"/>
    </location>
</feature>
<dbReference type="Proteomes" id="UP000319103">
    <property type="component" value="Unassembled WGS sequence"/>
</dbReference>